<dbReference type="Gene3D" id="3.80.10.10">
    <property type="entry name" value="Ribonuclease Inhibitor"/>
    <property type="match status" value="1"/>
</dbReference>
<dbReference type="InterPro" id="IPR001810">
    <property type="entry name" value="F-box_dom"/>
</dbReference>
<evidence type="ECO:0000259" key="1">
    <source>
        <dbReference type="PROSITE" id="PS50181"/>
    </source>
</evidence>
<evidence type="ECO:0000313" key="4">
    <source>
        <dbReference type="EMBL" id="CAF4145489.1"/>
    </source>
</evidence>
<dbReference type="InterPro" id="IPR036047">
    <property type="entry name" value="F-box-like_dom_sf"/>
</dbReference>
<accession>A0A815W6R3</accession>
<keyword evidence="6" id="KW-1185">Reference proteome</keyword>
<gene>
    <name evidence="3" type="ORF">GPM918_LOCUS38645</name>
    <name evidence="2" type="ORF">OVA965_LOCUS30029</name>
    <name evidence="5" type="ORF">SRO942_LOCUS39483</name>
    <name evidence="4" type="ORF">TMI583_LOCUS30824</name>
</gene>
<dbReference type="AlphaFoldDB" id="A0A815W6R3"/>
<dbReference type="InterPro" id="IPR032675">
    <property type="entry name" value="LRR_dom_sf"/>
</dbReference>
<dbReference type="EMBL" id="CAJNOK010021564">
    <property type="protein sequence ID" value="CAF1334160.1"/>
    <property type="molecule type" value="Genomic_DNA"/>
</dbReference>
<protein>
    <recommendedName>
        <fullName evidence="1">F-box domain-containing protein</fullName>
    </recommendedName>
</protein>
<evidence type="ECO:0000313" key="6">
    <source>
        <dbReference type="Proteomes" id="UP000663829"/>
    </source>
</evidence>
<evidence type="ECO:0000313" key="2">
    <source>
        <dbReference type="EMBL" id="CAF1334160.1"/>
    </source>
</evidence>
<name>A0A815W6R3_9BILA</name>
<dbReference type="EMBL" id="CAJOBA010043187">
    <property type="protein sequence ID" value="CAF4145489.1"/>
    <property type="molecule type" value="Genomic_DNA"/>
</dbReference>
<sequence>MLLENLPDELFLKIFHYLSHYDLIHALYNLNTRLNNVTHSVKISIDLTPMQCPPAIDYYTPLYQNRVTYAKFLNYCQNILPNVEHHLISLKLSNRDTANACDLFNTWFEIKNYSNIEILTLTDPSVLMVIKLKYLEHLTTLYIEFDFNSTMLKYILCEQMISLKKCTLINVNIFCQTLNLSEINKSNVEILSIDRHTTLFIDDLFLLFHFMPKLKHLECSYKG</sequence>
<dbReference type="PROSITE" id="PS50181">
    <property type="entry name" value="FBOX"/>
    <property type="match status" value="1"/>
</dbReference>
<dbReference type="CDD" id="cd09917">
    <property type="entry name" value="F-box_SF"/>
    <property type="match status" value="1"/>
</dbReference>
<dbReference type="EMBL" id="CAJNOQ010025905">
    <property type="protein sequence ID" value="CAF1541329.1"/>
    <property type="molecule type" value="Genomic_DNA"/>
</dbReference>
<proteinExistence type="predicted"/>
<organism evidence="3 6">
    <name type="scientific">Didymodactylos carnosus</name>
    <dbReference type="NCBI Taxonomy" id="1234261"/>
    <lineage>
        <taxon>Eukaryota</taxon>
        <taxon>Metazoa</taxon>
        <taxon>Spiralia</taxon>
        <taxon>Gnathifera</taxon>
        <taxon>Rotifera</taxon>
        <taxon>Eurotatoria</taxon>
        <taxon>Bdelloidea</taxon>
        <taxon>Philodinida</taxon>
        <taxon>Philodinidae</taxon>
        <taxon>Didymodactylos</taxon>
    </lineage>
</organism>
<dbReference type="Proteomes" id="UP000681722">
    <property type="component" value="Unassembled WGS sequence"/>
</dbReference>
<dbReference type="Proteomes" id="UP000682733">
    <property type="component" value="Unassembled WGS sequence"/>
</dbReference>
<dbReference type="Proteomes" id="UP000663829">
    <property type="component" value="Unassembled WGS sequence"/>
</dbReference>
<evidence type="ECO:0000313" key="3">
    <source>
        <dbReference type="EMBL" id="CAF1541329.1"/>
    </source>
</evidence>
<reference evidence="3" key="1">
    <citation type="submission" date="2021-02" db="EMBL/GenBank/DDBJ databases">
        <authorList>
            <person name="Nowell W R."/>
        </authorList>
    </citation>
    <scope>NUCLEOTIDE SEQUENCE</scope>
</reference>
<evidence type="ECO:0000313" key="5">
    <source>
        <dbReference type="EMBL" id="CAF4401691.1"/>
    </source>
</evidence>
<dbReference type="EMBL" id="CAJOBC010091543">
    <property type="protein sequence ID" value="CAF4401691.1"/>
    <property type="molecule type" value="Genomic_DNA"/>
</dbReference>
<comment type="caution">
    <text evidence="3">The sequence shown here is derived from an EMBL/GenBank/DDBJ whole genome shotgun (WGS) entry which is preliminary data.</text>
</comment>
<dbReference type="Proteomes" id="UP000677228">
    <property type="component" value="Unassembled WGS sequence"/>
</dbReference>
<dbReference type="SUPFAM" id="SSF81383">
    <property type="entry name" value="F-box domain"/>
    <property type="match status" value="1"/>
</dbReference>
<feature type="domain" description="F-box" evidence="1">
    <location>
        <begin position="1"/>
        <end position="47"/>
    </location>
</feature>